<evidence type="ECO:0000256" key="3">
    <source>
        <dbReference type="SAM" id="Coils"/>
    </source>
</evidence>
<dbReference type="InterPro" id="IPR024930">
    <property type="entry name" value="Skp_dom_sf"/>
</dbReference>
<organism evidence="5 6">
    <name type="scientific">Xylanibacter ruminicola</name>
    <name type="common">Prevotella ruminicola</name>
    <dbReference type="NCBI Taxonomy" id="839"/>
    <lineage>
        <taxon>Bacteria</taxon>
        <taxon>Pseudomonadati</taxon>
        <taxon>Bacteroidota</taxon>
        <taxon>Bacteroidia</taxon>
        <taxon>Bacteroidales</taxon>
        <taxon>Prevotellaceae</taxon>
        <taxon>Xylanibacter</taxon>
    </lineage>
</organism>
<dbReference type="PANTHER" id="PTHR35089:SF1">
    <property type="entry name" value="CHAPERONE PROTEIN SKP"/>
    <property type="match status" value="1"/>
</dbReference>
<evidence type="ECO:0000256" key="4">
    <source>
        <dbReference type="SAM" id="SignalP"/>
    </source>
</evidence>
<evidence type="ECO:0000256" key="2">
    <source>
        <dbReference type="ARBA" id="ARBA00022729"/>
    </source>
</evidence>
<dbReference type="SUPFAM" id="SSF111384">
    <property type="entry name" value="OmpH-like"/>
    <property type="match status" value="1"/>
</dbReference>
<dbReference type="GO" id="GO:0005829">
    <property type="term" value="C:cytosol"/>
    <property type="evidence" value="ECO:0007669"/>
    <property type="project" value="TreeGrafter"/>
</dbReference>
<name>A0A1M6TIE0_XYLRU</name>
<dbReference type="SMART" id="SM00935">
    <property type="entry name" value="OmpH"/>
    <property type="match status" value="1"/>
</dbReference>
<dbReference type="EMBL" id="FRBD01000006">
    <property type="protein sequence ID" value="SHK56707.1"/>
    <property type="molecule type" value="Genomic_DNA"/>
</dbReference>
<feature type="coiled-coil region" evidence="3">
    <location>
        <begin position="49"/>
        <end position="109"/>
    </location>
</feature>
<keyword evidence="2 4" id="KW-0732">Signal</keyword>
<dbReference type="OrthoDB" id="1081275at2"/>
<comment type="similarity">
    <text evidence="1">Belongs to the Skp family.</text>
</comment>
<dbReference type="InterPro" id="IPR005632">
    <property type="entry name" value="Chaperone_Skp"/>
</dbReference>
<feature type="chain" id="PRO_5012612975" evidence="4">
    <location>
        <begin position="19"/>
        <end position="180"/>
    </location>
</feature>
<keyword evidence="3" id="KW-0175">Coiled coil</keyword>
<reference evidence="5 6" key="1">
    <citation type="submission" date="2016-11" db="EMBL/GenBank/DDBJ databases">
        <authorList>
            <person name="Jaros S."/>
            <person name="Januszkiewicz K."/>
            <person name="Wedrychowicz H."/>
        </authorList>
    </citation>
    <scope>NUCLEOTIDE SEQUENCE [LARGE SCALE GENOMIC DNA]</scope>
    <source>
        <strain evidence="5 6">KHT3</strain>
    </source>
</reference>
<dbReference type="GO" id="GO:0051082">
    <property type="term" value="F:unfolded protein binding"/>
    <property type="evidence" value="ECO:0007669"/>
    <property type="project" value="InterPro"/>
</dbReference>
<dbReference type="GO" id="GO:0050821">
    <property type="term" value="P:protein stabilization"/>
    <property type="evidence" value="ECO:0007669"/>
    <property type="project" value="TreeGrafter"/>
</dbReference>
<dbReference type="AlphaFoldDB" id="A0A1M6TIE0"/>
<evidence type="ECO:0000313" key="6">
    <source>
        <dbReference type="Proteomes" id="UP000184130"/>
    </source>
</evidence>
<dbReference type="Proteomes" id="UP000184130">
    <property type="component" value="Unassembled WGS sequence"/>
</dbReference>
<feature type="signal peptide" evidence="4">
    <location>
        <begin position="1"/>
        <end position="18"/>
    </location>
</feature>
<sequence length="180" mass="20420">MKRFLVLLVAFVSLNAFAQGDATSSSSIKFGYLSYQAAIKSMPDYTLAQQALIDLKAKYQAEAKRVEDEFNRKYEEFLEGQREFPKSILQKRQTELQELMKKNIDFKNKSLDELKKDEAQTYAPLYAKLNATLAKICAEKGYAFIIDTDTKAVPVVNPLMCEDINQAVQDALQAENDAQQ</sequence>
<dbReference type="Pfam" id="PF03938">
    <property type="entry name" value="OmpH"/>
    <property type="match status" value="1"/>
</dbReference>
<proteinExistence type="inferred from homology"/>
<accession>A0A1M6TIE0</accession>
<dbReference type="RefSeq" id="WP_073206463.1">
    <property type="nucleotide sequence ID" value="NZ_FRBD01000006.1"/>
</dbReference>
<gene>
    <name evidence="5" type="ORF">SAMN05216463_10630</name>
</gene>
<evidence type="ECO:0000313" key="5">
    <source>
        <dbReference type="EMBL" id="SHK56707.1"/>
    </source>
</evidence>
<protein>
    <submittedName>
        <fullName evidence="5">Periplasmic chaperone for outer membrane proteins Skp</fullName>
    </submittedName>
</protein>
<dbReference type="PANTHER" id="PTHR35089">
    <property type="entry name" value="CHAPERONE PROTEIN SKP"/>
    <property type="match status" value="1"/>
</dbReference>
<dbReference type="Gene3D" id="3.30.910.20">
    <property type="entry name" value="Skp domain"/>
    <property type="match status" value="1"/>
</dbReference>
<evidence type="ECO:0000256" key="1">
    <source>
        <dbReference type="ARBA" id="ARBA00009091"/>
    </source>
</evidence>